<dbReference type="SUPFAM" id="SSF53448">
    <property type="entry name" value="Nucleotide-diphospho-sugar transferases"/>
    <property type="match status" value="1"/>
</dbReference>
<evidence type="ECO:0000259" key="2">
    <source>
        <dbReference type="PROSITE" id="PS51371"/>
    </source>
</evidence>
<dbReference type="Proteomes" id="UP000553343">
    <property type="component" value="Unassembled WGS sequence"/>
</dbReference>
<proteinExistence type="predicted"/>
<keyword evidence="4" id="KW-1185">Reference proteome</keyword>
<dbReference type="SUPFAM" id="SSF54631">
    <property type="entry name" value="CBS-domain pair"/>
    <property type="match status" value="1"/>
</dbReference>
<dbReference type="InterPro" id="IPR000644">
    <property type="entry name" value="CBS_dom"/>
</dbReference>
<protein>
    <submittedName>
        <fullName evidence="3">CBS domain-containing protein</fullName>
    </submittedName>
</protein>
<dbReference type="Pfam" id="PF00571">
    <property type="entry name" value="CBS"/>
    <property type="match status" value="1"/>
</dbReference>
<dbReference type="InterPro" id="IPR050486">
    <property type="entry name" value="Mannose-1P_guanyltransferase"/>
</dbReference>
<dbReference type="CDD" id="cd04607">
    <property type="entry name" value="CBS_pair_NTP_transferase_assoc"/>
    <property type="match status" value="1"/>
</dbReference>
<comment type="caution">
    <text evidence="3">The sequence shown here is derived from an EMBL/GenBank/DDBJ whole genome shotgun (WGS) entry which is preliminary data.</text>
</comment>
<sequence length="356" mass="40106">MESWKSIIISPDNTILDAIRVIDGSHPLLTALVADNEMKLLGTVTDGDIRRGILNRISMDAPVSKIMHTQPIALNVSDHPKKINAVFHKNLTCRAIPILDDQGKIIAIKQGNTVINQSMPNPVFIMAGGLGTRLRPLTNDCPKPMLRVGNKPILEIILNNFIENGFSNFFISLNYKAEMIEDYFGDGTHLGACITYIKEKKRLGTAGSLSLLESKPNHPIIVMNGDLLTKVNFCQLLEYHHAHNAQATLCIREHEFQLPFGVVQIDNYKLTGLKEKPIETMFVNAGIYTINPDIIDFIPLNQYFDMTDLFEQLLEKGITPSAFPIREYWLDIGRLSEYEKADQVYMDIFQKNCFTA</sequence>
<dbReference type="InterPro" id="IPR029044">
    <property type="entry name" value="Nucleotide-diphossugar_trans"/>
</dbReference>
<dbReference type="AlphaFoldDB" id="A0A850SV00"/>
<dbReference type="InterPro" id="IPR046342">
    <property type="entry name" value="CBS_dom_sf"/>
</dbReference>
<evidence type="ECO:0000256" key="1">
    <source>
        <dbReference type="PROSITE-ProRule" id="PRU00703"/>
    </source>
</evidence>
<dbReference type="Pfam" id="PF00483">
    <property type="entry name" value="NTP_transferase"/>
    <property type="match status" value="1"/>
</dbReference>
<keyword evidence="1" id="KW-0129">CBS domain</keyword>
<dbReference type="EMBL" id="JACADJ010000021">
    <property type="protein sequence ID" value="NWH04979.1"/>
    <property type="molecule type" value="Genomic_DNA"/>
</dbReference>
<dbReference type="PROSITE" id="PS51371">
    <property type="entry name" value="CBS"/>
    <property type="match status" value="1"/>
</dbReference>
<dbReference type="RefSeq" id="WP_178366434.1">
    <property type="nucleotide sequence ID" value="NZ_JACADJ010000021.1"/>
</dbReference>
<dbReference type="Gene3D" id="3.90.550.10">
    <property type="entry name" value="Spore Coat Polysaccharide Biosynthesis Protein SpsA, Chain A"/>
    <property type="match status" value="1"/>
</dbReference>
<dbReference type="Gene3D" id="3.10.580.10">
    <property type="entry name" value="CBS-domain"/>
    <property type="match status" value="1"/>
</dbReference>
<organism evidence="3 4">
    <name type="scientific">Desulfobacter latus</name>
    <dbReference type="NCBI Taxonomy" id="2292"/>
    <lineage>
        <taxon>Bacteria</taxon>
        <taxon>Pseudomonadati</taxon>
        <taxon>Thermodesulfobacteriota</taxon>
        <taxon>Desulfobacteria</taxon>
        <taxon>Desulfobacterales</taxon>
        <taxon>Desulfobacteraceae</taxon>
        <taxon>Desulfobacter</taxon>
    </lineage>
</organism>
<gene>
    <name evidence="3" type="ORF">HXW94_08285</name>
</gene>
<evidence type="ECO:0000313" key="4">
    <source>
        <dbReference type="Proteomes" id="UP000553343"/>
    </source>
</evidence>
<dbReference type="CDD" id="cd06426">
    <property type="entry name" value="NTP_transferase_like_2"/>
    <property type="match status" value="1"/>
</dbReference>
<feature type="domain" description="CBS" evidence="2">
    <location>
        <begin position="1"/>
        <end position="59"/>
    </location>
</feature>
<dbReference type="PANTHER" id="PTHR22572">
    <property type="entry name" value="SUGAR-1-PHOSPHATE GUANYL TRANSFERASE"/>
    <property type="match status" value="1"/>
</dbReference>
<evidence type="ECO:0000313" key="3">
    <source>
        <dbReference type="EMBL" id="NWH04979.1"/>
    </source>
</evidence>
<reference evidence="3 4" key="1">
    <citation type="submission" date="2020-06" db="EMBL/GenBank/DDBJ databases">
        <title>High-quality draft genome of sulfate reducer Desulfobacter latus type strain AcrS2 isolated from marine sediment.</title>
        <authorList>
            <person name="Hoppe M."/>
            <person name="Larsen C.K."/>
            <person name="Marshall I.P.G."/>
            <person name="Schramm A."/>
            <person name="Marietou A.G."/>
        </authorList>
    </citation>
    <scope>NUCLEOTIDE SEQUENCE [LARGE SCALE GENOMIC DNA]</scope>
    <source>
        <strain evidence="3 4">AcRS2</strain>
    </source>
</reference>
<name>A0A850SV00_9BACT</name>
<dbReference type="InterPro" id="IPR005835">
    <property type="entry name" value="NTP_transferase_dom"/>
</dbReference>
<accession>A0A850SV00</accession>